<dbReference type="NCBIfam" id="TIGR01539">
    <property type="entry name" value="portal_lambda"/>
    <property type="match status" value="1"/>
</dbReference>
<dbReference type="Proteomes" id="UP000183417">
    <property type="component" value="Unassembled WGS sequence"/>
</dbReference>
<gene>
    <name evidence="1" type="ORF">SAMN05421547_12855</name>
</gene>
<dbReference type="GeneID" id="94693403"/>
<dbReference type="GO" id="GO:0019068">
    <property type="term" value="P:virion assembly"/>
    <property type="evidence" value="ECO:0007669"/>
    <property type="project" value="InterPro"/>
</dbReference>
<reference evidence="1 2" key="1">
    <citation type="submission" date="2016-10" db="EMBL/GenBank/DDBJ databases">
        <authorList>
            <person name="de Groot N.N."/>
        </authorList>
    </citation>
    <scope>NUCLEOTIDE SEQUENCE [LARGE SCALE GENOMIC DNA]</scope>
    <source>
        <strain evidence="1 2">LMG 24775</strain>
    </source>
</reference>
<evidence type="ECO:0000313" key="2">
    <source>
        <dbReference type="Proteomes" id="UP000183417"/>
    </source>
</evidence>
<accession>A0A1H3TIS2</accession>
<dbReference type="GO" id="GO:0005198">
    <property type="term" value="F:structural molecule activity"/>
    <property type="evidence" value="ECO:0007669"/>
    <property type="project" value="InterPro"/>
</dbReference>
<dbReference type="RefSeq" id="WP_074923542.1">
    <property type="nucleotide sequence ID" value="NZ_CP141274.1"/>
</dbReference>
<dbReference type="EMBL" id="FNPE01000028">
    <property type="protein sequence ID" value="SDZ49239.1"/>
    <property type="molecule type" value="Genomic_DNA"/>
</dbReference>
<dbReference type="Pfam" id="PF05136">
    <property type="entry name" value="Phage_portal_2"/>
    <property type="match status" value="1"/>
</dbReference>
<proteinExistence type="predicted"/>
<name>A0A1H3TIS2_9BURK</name>
<dbReference type="InterPro" id="IPR006429">
    <property type="entry name" value="Phage_lambda_portal"/>
</dbReference>
<evidence type="ECO:0000313" key="1">
    <source>
        <dbReference type="EMBL" id="SDZ49239.1"/>
    </source>
</evidence>
<sequence>MQRRTVARRASPTLVDRVVGYFSPAQGVRRQVAREMLVRAYEGASRADGWRVKRSGASPTADHAADARELRMRARSLAQNVPNIVRAVNAVLAMRVGQGIVPVWADEGLAKRWREWVPHADYDGLLDFYGLQYKAERTRDVDGAVLIRKHIQRMGSTVPLKLQLLEIDFLDVERNGVLAGGREIIRGIEYDKRGQRLAYYLFDRHPGDAGMWTLGRSGTSQRVPAEEIIHFFDPERAGQQDGITRLAPIIAKVRDLHTYGDSELQRKQLESRMGVVAEMEGAGGMPPPLPEEAGGQKPGLMDLGDLAGGGIVGLPPGMSNPTFIEPKAVPGFGDYMKGGWKEVAAGYRCPYELMTGDLTEVNFSTSRMSMNQFRAEVESEQWRVTVPRLCAPIARWFVAAVDLVATVPANVQAPDWSTPRWASPNPVQDVASDLSAVKGGMQSISEVIRRRGYDPEDVFTELESDLVRLRERGILPLLAALWGAQNPIDLVAQMEGQGQK</sequence>
<organism evidence="1 2">
    <name type="scientific">Delftia lacustris</name>
    <dbReference type="NCBI Taxonomy" id="558537"/>
    <lineage>
        <taxon>Bacteria</taxon>
        <taxon>Pseudomonadati</taxon>
        <taxon>Pseudomonadota</taxon>
        <taxon>Betaproteobacteria</taxon>
        <taxon>Burkholderiales</taxon>
        <taxon>Comamonadaceae</taxon>
        <taxon>Delftia</taxon>
    </lineage>
</organism>
<dbReference type="AlphaFoldDB" id="A0A1H3TIS2"/>
<protein>
    <submittedName>
        <fullName evidence="1">Phage portal protein, lambda family</fullName>
    </submittedName>
</protein>